<dbReference type="InterPro" id="IPR050218">
    <property type="entry name" value="LptD"/>
</dbReference>
<keyword evidence="4" id="KW-1185">Reference proteome</keyword>
<feature type="region of interest" description="Disordered" evidence="1">
    <location>
        <begin position="8"/>
        <end position="41"/>
    </location>
</feature>
<dbReference type="InterPro" id="IPR007543">
    <property type="entry name" value="LptD_C"/>
</dbReference>
<dbReference type="AlphaFoldDB" id="A0A139SJC7"/>
<protein>
    <recommendedName>
        <fullName evidence="2">LptD C-terminal domain-containing protein</fullName>
    </recommendedName>
</protein>
<dbReference type="RefSeq" id="WP_068631061.1">
    <property type="nucleotide sequence ID" value="NZ_LSZQ01000059.1"/>
</dbReference>
<dbReference type="OrthoDB" id="9816218at2"/>
<dbReference type="STRING" id="1548207.AXK11_08070"/>
<organism evidence="3 4">
    <name type="scientific">Cephaloticoccus primus</name>
    <dbReference type="NCBI Taxonomy" id="1548207"/>
    <lineage>
        <taxon>Bacteria</taxon>
        <taxon>Pseudomonadati</taxon>
        <taxon>Verrucomicrobiota</taxon>
        <taxon>Opitutia</taxon>
        <taxon>Opitutales</taxon>
        <taxon>Opitutaceae</taxon>
        <taxon>Cephaloticoccus</taxon>
    </lineage>
</organism>
<feature type="domain" description="LptD C-terminal" evidence="2">
    <location>
        <begin position="289"/>
        <end position="686"/>
    </location>
</feature>
<comment type="caution">
    <text evidence="3">The sequence shown here is derived from an EMBL/GenBank/DDBJ whole genome shotgun (WGS) entry which is preliminary data.</text>
</comment>
<name>A0A139SJC7_9BACT</name>
<dbReference type="GO" id="GO:0009279">
    <property type="term" value="C:cell outer membrane"/>
    <property type="evidence" value="ECO:0007669"/>
    <property type="project" value="TreeGrafter"/>
</dbReference>
<gene>
    <name evidence="3" type="ORF">AXK11_08070</name>
</gene>
<evidence type="ECO:0000313" key="4">
    <source>
        <dbReference type="Proteomes" id="UP000070058"/>
    </source>
</evidence>
<dbReference type="GO" id="GO:1990351">
    <property type="term" value="C:transporter complex"/>
    <property type="evidence" value="ECO:0007669"/>
    <property type="project" value="TreeGrafter"/>
</dbReference>
<dbReference type="EMBL" id="LSZQ01000059">
    <property type="protein sequence ID" value="KXU34675.1"/>
    <property type="molecule type" value="Genomic_DNA"/>
</dbReference>
<proteinExistence type="predicted"/>
<accession>A0A139SJC7</accession>
<evidence type="ECO:0000256" key="1">
    <source>
        <dbReference type="SAM" id="MobiDB-lite"/>
    </source>
</evidence>
<feature type="compositionally biased region" description="Low complexity" evidence="1">
    <location>
        <begin position="26"/>
        <end position="40"/>
    </location>
</feature>
<evidence type="ECO:0000313" key="3">
    <source>
        <dbReference type="EMBL" id="KXU34675.1"/>
    </source>
</evidence>
<reference evidence="4" key="1">
    <citation type="submission" date="2016-02" db="EMBL/GenBank/DDBJ databases">
        <authorList>
            <person name="Sanders J.G."/>
            <person name="Lin J.Y."/>
            <person name="Wertz J.T."/>
            <person name="Russell J.A."/>
            <person name="Moreau C.S."/>
            <person name="Powell S."/>
        </authorList>
    </citation>
    <scope>NUCLEOTIDE SEQUENCE [LARGE SCALE GENOMIC DNA]</scope>
    <source>
        <strain evidence="4">CAG34</strain>
    </source>
</reference>
<dbReference type="Proteomes" id="UP000070058">
    <property type="component" value="Unassembled WGS sequence"/>
</dbReference>
<evidence type="ECO:0000259" key="2">
    <source>
        <dbReference type="Pfam" id="PF04453"/>
    </source>
</evidence>
<dbReference type="Pfam" id="PF04453">
    <property type="entry name" value="LptD"/>
    <property type="match status" value="1"/>
</dbReference>
<dbReference type="PANTHER" id="PTHR30189:SF1">
    <property type="entry name" value="LPS-ASSEMBLY PROTEIN LPTD"/>
    <property type="match status" value="1"/>
</dbReference>
<sequence>MLGLVPLLALGQQEPEPPRTEPAPAPSAARAEVPPAAGEASLSAERTTFDQVAGEVVFSGGARFSDGAALLEADEIRYSHSTGQALASGHVALTRGSERLLADSLRYWRSDKSFAAENIRLGRAPYYIEGASAEGTLDEVQVNEARLSAREPGPFQPKIEARSLHYSRASEIVARRARFGVGEFTPIVLPKFTYKLSLPLASSLSFDAGYRSSLGAFTELGLFLPLGPDTRVGAVVSGYTKRGVMLGPGAHYESEREGGLITAGDLQTGFIRDHGARLTDRLGRAVPEDRGYVQWWHAQDLSERLQLSAQLNYWEDSEVLRDFRPSYFYRNQQPDNYVQLVYAADRFFVSGLARARPNDFQSVQERLPELRFDLPATPLGLGGLYGRFNASAAALRERPPGTGGIATRSDRLDTYVAISRPWARGDWFSFSPIVGARATHYAKATGGKRRYTRLLGEFGFDAALRASRTWDYKNAVWQIDGIRHLLSPTLGYRYVPQAQKGRAWIPPVDTLPFSSYLPVLGLGDARSVDVLEPHHLLRLGLNNTWQTRAADYGSRDLLVLNLAQDLRFDRAAGQRRGSDLHGLLVFTPAPWVQFDVYQRTQVEDLSLRELNVGLTLRDGEAWALRLQSHFLRGELNEYVLGYELALNEALTVLTRLHYDARRSRFNEQAYGLRQNLGNIWSLQYTVSIYDGRRRESDFGFNFSVQALGF</sequence>
<dbReference type="PANTHER" id="PTHR30189">
    <property type="entry name" value="LPS-ASSEMBLY PROTEIN"/>
    <property type="match status" value="1"/>
</dbReference>
<dbReference type="GO" id="GO:0061024">
    <property type="term" value="P:membrane organization"/>
    <property type="evidence" value="ECO:0007669"/>
    <property type="project" value="InterPro"/>
</dbReference>